<sequence>MQAVNFPNPLIDEGFAIAGQIPELPDGLGRNETCLKQSIGEELGNPLAVLDISLAPGHGFNVGCIDQQYPKACLQEVKDGLPVDACTFHGYLPDPMSQKPVMKHKKIRGHDAEGADLLLHLGSFSDQDAGHHRLFVHIQACTATVHYFHFLLLSRLAPGDVLATKTLLGVLPCGATVQGTCKTSRSNYGRALGTKESRPSAWRWLKKV</sequence>
<evidence type="ECO:0000313" key="1">
    <source>
        <dbReference type="EMBL" id="GFP19137.1"/>
    </source>
</evidence>
<organism evidence="1 2">
    <name type="scientific">Candidatus Hakubella thermalkaliphila</name>
    <dbReference type="NCBI Taxonomy" id="2754717"/>
    <lineage>
        <taxon>Bacteria</taxon>
        <taxon>Bacillati</taxon>
        <taxon>Actinomycetota</taxon>
        <taxon>Actinomycetota incertae sedis</taxon>
        <taxon>Candidatus Hakubellales</taxon>
        <taxon>Candidatus Hakubellaceae</taxon>
        <taxon>Candidatus Hakubella</taxon>
    </lineage>
</organism>
<gene>
    <name evidence="1" type="ORF">HKBW3S03_00641</name>
</gene>
<proteinExistence type="predicted"/>
<accession>A0A6V8NGF6</accession>
<protein>
    <submittedName>
        <fullName evidence="1">Uncharacterized protein</fullName>
    </submittedName>
</protein>
<dbReference type="AlphaFoldDB" id="A0A6V8NGF6"/>
<comment type="caution">
    <text evidence="1">The sequence shown here is derived from an EMBL/GenBank/DDBJ whole genome shotgun (WGS) entry which is preliminary data.</text>
</comment>
<evidence type="ECO:0000313" key="2">
    <source>
        <dbReference type="Proteomes" id="UP000574717"/>
    </source>
</evidence>
<reference evidence="1 2" key="1">
    <citation type="journal article" date="2020" name="Front. Microbiol.">
        <title>Single-cell genomics of novel Actinobacteria with the Wood-Ljungdahl pathway discovered in a serpentinizing system.</title>
        <authorList>
            <person name="Merino N."/>
            <person name="Kawai M."/>
            <person name="Boyd E.S."/>
            <person name="Colman D.R."/>
            <person name="McGlynn S.E."/>
            <person name="Nealson K.H."/>
            <person name="Kurokawa K."/>
            <person name="Hongoh Y."/>
        </authorList>
    </citation>
    <scope>NUCLEOTIDE SEQUENCE [LARGE SCALE GENOMIC DNA]</scope>
    <source>
        <strain evidence="1 2">S03</strain>
    </source>
</reference>
<dbReference type="Proteomes" id="UP000574717">
    <property type="component" value="Unassembled WGS sequence"/>
</dbReference>
<dbReference type="EMBL" id="BLRU01000041">
    <property type="protein sequence ID" value="GFP19137.1"/>
    <property type="molecule type" value="Genomic_DNA"/>
</dbReference>
<name>A0A6V8NGF6_9ACTN</name>